<dbReference type="InterPro" id="IPR046388">
    <property type="entry name" value="T4_Clamp_Loader_L"/>
</dbReference>
<sequence length="309" mass="35507">MKSLDKLWVEKYRPKTLDNYIFQNAAQKQTFEKMIASGSIPHLLFSGVQGSGKTTLAKILIDGMDVTDTDVMQINASDENSVDVIREKIKSFVITYAMGTFKIILLEEADRMTLQGQDALRNLMEEYADAARFILTCNYENRITPPIQSRCQHFRFKASDKDDIAEYIVKILAAEQIKFDLDLIDIYISAGYPDVRKIVNMLQQNSIDNTLQQPQSEGEVGDYKFELLDFISQDKWLDARKLVCASVIAEEWEEVYRFLYENLHKSPKFSNRSNWEKGIVIIADHLYKHGIVADPEINAASMFIKFTQV</sequence>
<keyword evidence="1" id="KW-0235">DNA replication</keyword>
<dbReference type="Gene3D" id="1.10.8.60">
    <property type="match status" value="1"/>
</dbReference>
<dbReference type="SUPFAM" id="SSF52540">
    <property type="entry name" value="P-loop containing nucleoside triphosphate hydrolases"/>
    <property type="match status" value="1"/>
</dbReference>
<gene>
    <name evidence="5" type="ORF">LCGC14_0890220</name>
</gene>
<comment type="caution">
    <text evidence="5">The sequence shown here is derived from an EMBL/GenBank/DDBJ whole genome shotgun (WGS) entry which is preliminary data.</text>
</comment>
<dbReference type="CDD" id="cd00009">
    <property type="entry name" value="AAA"/>
    <property type="match status" value="1"/>
</dbReference>
<dbReference type="InterPro" id="IPR050238">
    <property type="entry name" value="DNA_Rep/Repair_Clamp_Loader"/>
</dbReference>
<organism evidence="5">
    <name type="scientific">marine sediment metagenome</name>
    <dbReference type="NCBI Taxonomy" id="412755"/>
    <lineage>
        <taxon>unclassified sequences</taxon>
        <taxon>metagenomes</taxon>
        <taxon>ecological metagenomes</taxon>
    </lineage>
</organism>
<dbReference type="GO" id="GO:0003689">
    <property type="term" value="F:DNA clamp loader activity"/>
    <property type="evidence" value="ECO:0007669"/>
    <property type="project" value="InterPro"/>
</dbReference>
<keyword evidence="2" id="KW-0547">Nucleotide-binding</keyword>
<protein>
    <recommendedName>
        <fullName evidence="4">AAA+ ATPase domain-containing protein</fullName>
    </recommendedName>
</protein>
<dbReference type="HAMAP" id="MF_04162">
    <property type="entry name" value="T4_Clamp_Loader_L"/>
    <property type="match status" value="1"/>
</dbReference>
<keyword evidence="3" id="KW-0067">ATP-binding</keyword>
<name>A0A0F9P4B6_9ZZZZ</name>
<dbReference type="Pfam" id="PF00004">
    <property type="entry name" value="AAA"/>
    <property type="match status" value="1"/>
</dbReference>
<dbReference type="GO" id="GO:0016887">
    <property type="term" value="F:ATP hydrolysis activity"/>
    <property type="evidence" value="ECO:0007669"/>
    <property type="project" value="InterPro"/>
</dbReference>
<dbReference type="InterPro" id="IPR003593">
    <property type="entry name" value="AAA+_ATPase"/>
</dbReference>
<dbReference type="EMBL" id="LAZR01002847">
    <property type="protein sequence ID" value="KKN24904.1"/>
    <property type="molecule type" value="Genomic_DNA"/>
</dbReference>
<dbReference type="GO" id="GO:0005663">
    <property type="term" value="C:DNA replication factor C complex"/>
    <property type="evidence" value="ECO:0007669"/>
    <property type="project" value="TreeGrafter"/>
</dbReference>
<feature type="domain" description="AAA+ ATPase" evidence="4">
    <location>
        <begin position="39"/>
        <end position="160"/>
    </location>
</feature>
<evidence type="ECO:0000259" key="4">
    <source>
        <dbReference type="SMART" id="SM00382"/>
    </source>
</evidence>
<dbReference type="PANTHER" id="PTHR11669">
    <property type="entry name" value="REPLICATION FACTOR C / DNA POLYMERASE III GAMMA-TAU SUBUNIT"/>
    <property type="match status" value="1"/>
</dbReference>
<reference evidence="5" key="1">
    <citation type="journal article" date="2015" name="Nature">
        <title>Complex archaea that bridge the gap between prokaryotes and eukaryotes.</title>
        <authorList>
            <person name="Spang A."/>
            <person name="Saw J.H."/>
            <person name="Jorgensen S.L."/>
            <person name="Zaremba-Niedzwiedzka K."/>
            <person name="Martijn J."/>
            <person name="Lind A.E."/>
            <person name="van Eijk R."/>
            <person name="Schleper C."/>
            <person name="Guy L."/>
            <person name="Ettema T.J."/>
        </authorList>
    </citation>
    <scope>NUCLEOTIDE SEQUENCE</scope>
</reference>
<evidence type="ECO:0000313" key="5">
    <source>
        <dbReference type="EMBL" id="KKN24904.1"/>
    </source>
</evidence>
<dbReference type="Gene3D" id="3.40.50.300">
    <property type="entry name" value="P-loop containing nucleotide triphosphate hydrolases"/>
    <property type="match status" value="1"/>
</dbReference>
<evidence type="ECO:0000256" key="2">
    <source>
        <dbReference type="ARBA" id="ARBA00022741"/>
    </source>
</evidence>
<dbReference type="SMART" id="SM00382">
    <property type="entry name" value="AAA"/>
    <property type="match status" value="1"/>
</dbReference>
<evidence type="ECO:0000256" key="1">
    <source>
        <dbReference type="ARBA" id="ARBA00022705"/>
    </source>
</evidence>
<dbReference type="PANTHER" id="PTHR11669:SF20">
    <property type="entry name" value="REPLICATION FACTOR C SUBUNIT 4"/>
    <property type="match status" value="1"/>
</dbReference>
<proteinExistence type="inferred from homology"/>
<dbReference type="GO" id="GO:0006281">
    <property type="term" value="P:DNA repair"/>
    <property type="evidence" value="ECO:0007669"/>
    <property type="project" value="TreeGrafter"/>
</dbReference>
<accession>A0A0F9P4B6</accession>
<dbReference type="AlphaFoldDB" id="A0A0F9P4B6"/>
<dbReference type="GO" id="GO:0006261">
    <property type="term" value="P:DNA-templated DNA replication"/>
    <property type="evidence" value="ECO:0007669"/>
    <property type="project" value="TreeGrafter"/>
</dbReference>
<dbReference type="InterPro" id="IPR003959">
    <property type="entry name" value="ATPase_AAA_core"/>
</dbReference>
<dbReference type="GO" id="GO:0005524">
    <property type="term" value="F:ATP binding"/>
    <property type="evidence" value="ECO:0007669"/>
    <property type="project" value="UniProtKB-KW"/>
</dbReference>
<evidence type="ECO:0000256" key="3">
    <source>
        <dbReference type="ARBA" id="ARBA00022840"/>
    </source>
</evidence>
<dbReference type="InterPro" id="IPR027417">
    <property type="entry name" value="P-loop_NTPase"/>
</dbReference>